<comment type="caution">
    <text evidence="1">The sequence shown here is derived from an EMBL/GenBank/DDBJ whole genome shotgun (WGS) entry which is preliminary data.</text>
</comment>
<reference evidence="1 2" key="1">
    <citation type="submission" date="2024-01" db="EMBL/GenBank/DDBJ databases">
        <authorList>
            <person name="Waweru B."/>
        </authorList>
    </citation>
    <scope>NUCLEOTIDE SEQUENCE [LARGE SCALE GENOMIC DNA]</scope>
</reference>
<keyword evidence="2" id="KW-1185">Reference proteome</keyword>
<organism evidence="1 2">
    <name type="scientific">Dovyalis caffra</name>
    <dbReference type="NCBI Taxonomy" id="77055"/>
    <lineage>
        <taxon>Eukaryota</taxon>
        <taxon>Viridiplantae</taxon>
        <taxon>Streptophyta</taxon>
        <taxon>Embryophyta</taxon>
        <taxon>Tracheophyta</taxon>
        <taxon>Spermatophyta</taxon>
        <taxon>Magnoliopsida</taxon>
        <taxon>eudicotyledons</taxon>
        <taxon>Gunneridae</taxon>
        <taxon>Pentapetalae</taxon>
        <taxon>rosids</taxon>
        <taxon>fabids</taxon>
        <taxon>Malpighiales</taxon>
        <taxon>Salicaceae</taxon>
        <taxon>Flacourtieae</taxon>
        <taxon>Dovyalis</taxon>
    </lineage>
</organism>
<proteinExistence type="predicted"/>
<evidence type="ECO:0000313" key="2">
    <source>
        <dbReference type="Proteomes" id="UP001314170"/>
    </source>
</evidence>
<evidence type="ECO:0000313" key="1">
    <source>
        <dbReference type="EMBL" id="CAK7348800.1"/>
    </source>
</evidence>
<dbReference type="AlphaFoldDB" id="A0AAV1SE54"/>
<dbReference type="Proteomes" id="UP001314170">
    <property type="component" value="Unassembled WGS sequence"/>
</dbReference>
<sequence>MGTGELQSTVPSYLACYMLKGYLQDHPSIAIPPASEPTRTFRIIDKRNASAIADLVAICKRFPSKSAWLCDHFDAPVTHLMNGTGRLQMAYLNIEQVLTIADINSND</sequence>
<protein>
    <submittedName>
        <fullName evidence="1">Uncharacterized protein</fullName>
    </submittedName>
</protein>
<dbReference type="EMBL" id="CAWUPB010001173">
    <property type="protein sequence ID" value="CAK7348800.1"/>
    <property type="molecule type" value="Genomic_DNA"/>
</dbReference>
<gene>
    <name evidence="1" type="ORF">DCAF_LOCUS21507</name>
</gene>
<name>A0AAV1SE54_9ROSI</name>
<accession>A0AAV1SE54</accession>